<feature type="region of interest" description="Disordered" evidence="1">
    <location>
        <begin position="1"/>
        <end position="21"/>
    </location>
</feature>
<accession>A0A5C4S4B9</accession>
<proteinExistence type="predicted"/>
<comment type="caution">
    <text evidence="2">The sequence shown here is derived from an EMBL/GenBank/DDBJ whole genome shotgun (WGS) entry which is preliminary data.</text>
</comment>
<dbReference type="GO" id="GO:0006355">
    <property type="term" value="P:regulation of DNA-templated transcription"/>
    <property type="evidence" value="ECO:0007669"/>
    <property type="project" value="InterPro"/>
</dbReference>
<organism evidence="2 3">
    <name type="scientific">Prosthecochloris vibrioformis</name>
    <name type="common">Chlorobium vibrioforme</name>
    <dbReference type="NCBI Taxonomy" id="1098"/>
    <lineage>
        <taxon>Bacteria</taxon>
        <taxon>Pseudomonadati</taxon>
        <taxon>Chlorobiota</taxon>
        <taxon>Chlorobiia</taxon>
        <taxon>Chlorobiales</taxon>
        <taxon>Chlorobiaceae</taxon>
        <taxon>Prosthecochloris</taxon>
    </lineage>
</organism>
<evidence type="ECO:0008006" key="4">
    <source>
        <dbReference type="Google" id="ProtNLM"/>
    </source>
</evidence>
<feature type="region of interest" description="Disordered" evidence="1">
    <location>
        <begin position="212"/>
        <end position="239"/>
    </location>
</feature>
<dbReference type="Proteomes" id="UP000309544">
    <property type="component" value="Unassembled WGS sequence"/>
</dbReference>
<dbReference type="InterPro" id="IPR036388">
    <property type="entry name" value="WH-like_DNA-bd_sf"/>
</dbReference>
<reference evidence="2 3" key="1">
    <citation type="submission" date="2019-05" db="EMBL/GenBank/DDBJ databases">
        <title>Draft Whole-Genome sequence of the green sulfur bacterium Prosthecochloris vibrioformis DSM 260.</title>
        <authorList>
            <person name="Meyer T.E."/>
            <person name="Kyndt J.A."/>
        </authorList>
    </citation>
    <scope>NUCLEOTIDE SEQUENCE [LARGE SCALE GENOMIC DNA]</scope>
    <source>
        <strain evidence="2 3">DSM 260</strain>
    </source>
</reference>
<dbReference type="InterPro" id="IPR016032">
    <property type="entry name" value="Sig_transdc_resp-reg_C-effctor"/>
</dbReference>
<gene>
    <name evidence="2" type="ORF">FGF68_01865</name>
</gene>
<dbReference type="AlphaFoldDB" id="A0A5C4S4B9"/>
<keyword evidence="3" id="KW-1185">Reference proteome</keyword>
<name>A0A5C4S4B9_PROVB</name>
<feature type="compositionally biased region" description="Polar residues" evidence="1">
    <location>
        <begin position="212"/>
        <end position="231"/>
    </location>
</feature>
<dbReference type="GO" id="GO:0003677">
    <property type="term" value="F:DNA binding"/>
    <property type="evidence" value="ECO:0007669"/>
    <property type="project" value="InterPro"/>
</dbReference>
<dbReference type="EMBL" id="VDCI01000001">
    <property type="protein sequence ID" value="TNJ37949.1"/>
    <property type="molecule type" value="Genomic_DNA"/>
</dbReference>
<evidence type="ECO:0000256" key="1">
    <source>
        <dbReference type="SAM" id="MobiDB-lite"/>
    </source>
</evidence>
<sequence>MKYTNTETLPRRTSPHWNYTPESGHYTTTIEQIGDDILYCRIVTETSVELETFEKPLLELVISESGLENRPLFIIWDLTNVTSLSHNYKRGIVNLLYNLQLPLSGVIFFNIPQELALTAKTIAAILPSGIPFRETVTLEHALMLAEELRHKSGKPEPAEDNDTSIATSRFLAATARIGWMHMYDTQILMPPEGHDTIPFFECLADLQKTLHESSAAQPRTGSDDQSVNTSMRLDEQGTKKRQLLATYEQHKAEIFERIKERTRDIERASSSINEQRGPLRDLYEMVRQSDADTASKKRLIRIIDNLIETELNEKKIDMPLTSTDSGFLTLLQQKHPNLNKRELKICLMIKLSYDTDEIARNIDISRRGMESIRYRMHKKLRLSRHQSIKNYLAALNDTLDIT</sequence>
<protein>
    <recommendedName>
        <fullName evidence="4">Transcriptional regulator</fullName>
    </recommendedName>
</protein>
<evidence type="ECO:0000313" key="2">
    <source>
        <dbReference type="EMBL" id="TNJ37949.1"/>
    </source>
</evidence>
<dbReference type="RefSeq" id="WP_139626127.1">
    <property type="nucleotide sequence ID" value="NZ_VDCI01000001.1"/>
</dbReference>
<evidence type="ECO:0000313" key="3">
    <source>
        <dbReference type="Proteomes" id="UP000309544"/>
    </source>
</evidence>
<dbReference type="SUPFAM" id="SSF46894">
    <property type="entry name" value="C-terminal effector domain of the bipartite response regulators"/>
    <property type="match status" value="1"/>
</dbReference>
<dbReference type="Gene3D" id="1.10.10.10">
    <property type="entry name" value="Winged helix-like DNA-binding domain superfamily/Winged helix DNA-binding domain"/>
    <property type="match status" value="1"/>
</dbReference>